<evidence type="ECO:0000313" key="3">
    <source>
        <dbReference type="EMBL" id="MBU3065193.1"/>
    </source>
</evidence>
<evidence type="ECO:0000313" key="5">
    <source>
        <dbReference type="Proteomes" id="UP000733379"/>
    </source>
</evidence>
<evidence type="ECO:0000256" key="1">
    <source>
        <dbReference type="SAM" id="SignalP"/>
    </source>
</evidence>
<dbReference type="Proteomes" id="UP000733379">
    <property type="component" value="Unassembled WGS sequence"/>
</dbReference>
<feature type="signal peptide" evidence="1">
    <location>
        <begin position="1"/>
        <end position="22"/>
    </location>
</feature>
<dbReference type="EMBL" id="JAHKNI010000009">
    <property type="protein sequence ID" value="MBU3065193.1"/>
    <property type="molecule type" value="Genomic_DNA"/>
</dbReference>
<feature type="domain" description="DUF4333" evidence="2">
    <location>
        <begin position="12"/>
        <end position="85"/>
    </location>
</feature>
<dbReference type="EMBL" id="JAHKNI010000027">
    <property type="protein sequence ID" value="MBU3067963.1"/>
    <property type="molecule type" value="Genomic_DNA"/>
</dbReference>
<accession>A0ABS6B4F5</accession>
<comment type="caution">
    <text evidence="3">The sequence shown here is derived from an EMBL/GenBank/DDBJ whole genome shotgun (WGS) entry which is preliminary data.</text>
</comment>
<dbReference type="RefSeq" id="WP_215921053.1">
    <property type="nucleotide sequence ID" value="NZ_JAHKNI010000009.1"/>
</dbReference>
<feature type="domain" description="DUF4333" evidence="2">
    <location>
        <begin position="94"/>
        <end position="159"/>
    </location>
</feature>
<keyword evidence="5" id="KW-1185">Reference proteome</keyword>
<feature type="chain" id="PRO_5045032157" evidence="1">
    <location>
        <begin position="23"/>
        <end position="171"/>
    </location>
</feature>
<protein>
    <submittedName>
        <fullName evidence="3">DUF4333 domain-containing protein</fullName>
    </submittedName>
</protein>
<gene>
    <name evidence="3" type="ORF">KO481_27150</name>
    <name evidence="4" type="ORF">KO481_41430</name>
</gene>
<dbReference type="Pfam" id="PF14230">
    <property type="entry name" value="DUF4333"/>
    <property type="match status" value="2"/>
</dbReference>
<evidence type="ECO:0000259" key="2">
    <source>
        <dbReference type="Pfam" id="PF14230"/>
    </source>
</evidence>
<proteinExistence type="predicted"/>
<name>A0ABS6B4F5_9NOCA</name>
<evidence type="ECO:0000313" key="4">
    <source>
        <dbReference type="EMBL" id="MBU3067963.1"/>
    </source>
</evidence>
<dbReference type="InterPro" id="IPR025637">
    <property type="entry name" value="DUF4333"/>
</dbReference>
<organism evidence="3 5">
    <name type="scientific">Nocardia albiluteola</name>
    <dbReference type="NCBI Taxonomy" id="2842303"/>
    <lineage>
        <taxon>Bacteria</taxon>
        <taxon>Bacillati</taxon>
        <taxon>Actinomycetota</taxon>
        <taxon>Actinomycetes</taxon>
        <taxon>Mycobacteriales</taxon>
        <taxon>Nocardiaceae</taxon>
        <taxon>Nocardia</taxon>
    </lineage>
</organism>
<dbReference type="PROSITE" id="PS51257">
    <property type="entry name" value="PROKAR_LIPOPROTEIN"/>
    <property type="match status" value="1"/>
</dbReference>
<reference evidence="3 5" key="1">
    <citation type="submission" date="2021-06" db="EMBL/GenBank/DDBJ databases">
        <title>Actinomycetes sequencing.</title>
        <authorList>
            <person name="Shan Q."/>
        </authorList>
    </citation>
    <scope>NUCLEOTIDE SEQUENCE [LARGE SCALE GENOMIC DNA]</scope>
    <source>
        <strain evidence="3 5">NEAU-G5</strain>
    </source>
</reference>
<sequence>MRRLLLLLPILVVLGCSSSGHSQVTDKDAQAAIARLFTKDAAETPANPSCAGTPATAVGASVKCTASDGSGAAWPITVRVAKIEGGIPDVEAAFDAPVVTIDDAKAKITQTYRTYSQNDVASIDCKGLQKLAVDSTRKCTVNEVGGKSVPVTFQVSAVAGEKYSYTVNIGQ</sequence>
<keyword evidence="1" id="KW-0732">Signal</keyword>